<dbReference type="Pfam" id="PF05761">
    <property type="entry name" value="5_nucleotid"/>
    <property type="match status" value="1"/>
</dbReference>
<dbReference type="SUPFAM" id="SSF56784">
    <property type="entry name" value="HAD-like"/>
    <property type="match status" value="1"/>
</dbReference>
<keyword evidence="1" id="KW-0479">Metal-binding</keyword>
<dbReference type="GO" id="GO:0008253">
    <property type="term" value="F:5'-nucleotidase activity"/>
    <property type="evidence" value="ECO:0007669"/>
    <property type="project" value="TreeGrafter"/>
</dbReference>
<organism evidence="4">
    <name type="scientific">Timema bartmani</name>
    <dbReference type="NCBI Taxonomy" id="61472"/>
    <lineage>
        <taxon>Eukaryota</taxon>
        <taxon>Metazoa</taxon>
        <taxon>Ecdysozoa</taxon>
        <taxon>Arthropoda</taxon>
        <taxon>Hexapoda</taxon>
        <taxon>Insecta</taxon>
        <taxon>Pterygota</taxon>
        <taxon>Neoptera</taxon>
        <taxon>Polyneoptera</taxon>
        <taxon>Phasmatodea</taxon>
        <taxon>Timematodea</taxon>
        <taxon>Timematoidea</taxon>
        <taxon>Timematidae</taxon>
        <taxon>Timema</taxon>
    </lineage>
</organism>
<evidence type="ECO:0000256" key="3">
    <source>
        <dbReference type="ARBA" id="ARBA00022842"/>
    </source>
</evidence>
<evidence type="ECO:0008006" key="5">
    <source>
        <dbReference type="Google" id="ProtNLM"/>
    </source>
</evidence>
<dbReference type="GO" id="GO:0046872">
    <property type="term" value="F:metal ion binding"/>
    <property type="evidence" value="ECO:0007669"/>
    <property type="project" value="UniProtKB-KW"/>
</dbReference>
<protein>
    <recommendedName>
        <fullName evidence="5">5'-nucleotidase domain-containing protein 3</fullName>
    </recommendedName>
</protein>
<dbReference type="AlphaFoldDB" id="A0A7R9F2X5"/>
<sequence length="322" mass="37094">MKVSFRRNVALFAWRESGKPFWKNYPQYIQPGLEPHPYRPKKLPPDVNIEAVFACNELDLKEVNVYGFDYDYTLACYKPSMDYLLYNLGRDTLVKKLKYPDSISKLDYRPGFAVRGLHYDIEKGLLLKIDSFLQIQLGSVYRGLSPVPNEEVLRLYRNKTIPIDYVESHGRHQPAFVKLKMIQLADLFSVPEMGLLCNVAEYFEKNHIEYHPEILFRDVKKSVQSSHSIMHNIVENNVTDYLEQNSTIQTYFEGLIKAGKKLFLVTNSPFRDQDAHRRGPEAKMVGGKYVGVRWQLPSKLDSSMCDVGACGLWPVGPAFEIA</sequence>
<keyword evidence="2" id="KW-0378">Hydrolase</keyword>
<gene>
    <name evidence="4" type="ORF">TBIB3V08_LOCUS8386</name>
</gene>
<keyword evidence="3" id="KW-0460">Magnesium</keyword>
<accession>A0A7R9F2X5</accession>
<dbReference type="PANTHER" id="PTHR12103:SF12">
    <property type="entry name" value="FI20020P1"/>
    <property type="match status" value="1"/>
</dbReference>
<proteinExistence type="predicted"/>
<evidence type="ECO:0000256" key="1">
    <source>
        <dbReference type="ARBA" id="ARBA00022723"/>
    </source>
</evidence>
<name>A0A7R9F2X5_9NEOP</name>
<dbReference type="InterPro" id="IPR036412">
    <property type="entry name" value="HAD-like_sf"/>
</dbReference>
<dbReference type="EMBL" id="OD567705">
    <property type="protein sequence ID" value="CAD7446046.1"/>
    <property type="molecule type" value="Genomic_DNA"/>
</dbReference>
<dbReference type="InterPro" id="IPR008380">
    <property type="entry name" value="HAD-SF_hydro_IG_5-nucl"/>
</dbReference>
<evidence type="ECO:0000313" key="4">
    <source>
        <dbReference type="EMBL" id="CAD7446046.1"/>
    </source>
</evidence>
<evidence type="ECO:0000256" key="2">
    <source>
        <dbReference type="ARBA" id="ARBA00022801"/>
    </source>
</evidence>
<dbReference type="PANTHER" id="PTHR12103">
    <property type="entry name" value="5'-NUCLEOTIDASE DOMAIN-CONTAINING"/>
    <property type="match status" value="1"/>
</dbReference>
<reference evidence="4" key="1">
    <citation type="submission" date="2020-11" db="EMBL/GenBank/DDBJ databases">
        <authorList>
            <person name="Tran Van P."/>
        </authorList>
    </citation>
    <scope>NUCLEOTIDE SEQUENCE</scope>
</reference>